<organism evidence="12 13">
    <name type="scientific">Trichomonascus ciferrii</name>
    <dbReference type="NCBI Taxonomy" id="44093"/>
    <lineage>
        <taxon>Eukaryota</taxon>
        <taxon>Fungi</taxon>
        <taxon>Dikarya</taxon>
        <taxon>Ascomycota</taxon>
        <taxon>Saccharomycotina</taxon>
        <taxon>Dipodascomycetes</taxon>
        <taxon>Dipodascales</taxon>
        <taxon>Trichomonascaceae</taxon>
        <taxon>Trichomonascus</taxon>
        <taxon>Trichomonascus ciferrii complex</taxon>
    </lineage>
</organism>
<dbReference type="PROSITE" id="PS00560">
    <property type="entry name" value="CARBOXYPEPT_SER_HIS"/>
    <property type="match status" value="1"/>
</dbReference>
<evidence type="ECO:0000256" key="11">
    <source>
        <dbReference type="RuleBase" id="RU361156"/>
    </source>
</evidence>
<dbReference type="FunFam" id="1.10.287.410:FF:000001">
    <property type="entry name" value="Carboxypeptidase Y"/>
    <property type="match status" value="1"/>
</dbReference>
<evidence type="ECO:0000256" key="9">
    <source>
        <dbReference type="ARBA" id="ARBA00023180"/>
    </source>
</evidence>
<keyword evidence="3" id="KW-0926">Vacuole</keyword>
<keyword evidence="7 11" id="KW-0378">Hydrolase</keyword>
<proteinExistence type="inferred from homology"/>
<feature type="signal peptide" evidence="11">
    <location>
        <begin position="1"/>
        <end position="21"/>
    </location>
</feature>
<keyword evidence="4 11" id="KW-0121">Carboxypeptidase</keyword>
<sequence>MKYNGLLMSALALGCEGLSFGFPWREQVPLVGPIWDRIQGGNAPSELIGQAADYFDVSLNDIPTAVTEAWKSLEGEYGDELRDSLKLSMPKKVIRKPDDYWDFRVTSDKTPDHSLRFKRPYELEIDTVPQYSGYLDVESEDKHFFFWFFESRNDPENDPVILWLNGGPGCSSMTGLLFELGPSFIRKGYQMVYNEHAWNSNASVIFLDQPVNVGYSYSSHPVGTTAAAAKDVYALLELFFKHFPQYAQNAFHIAGESYAGHYIPSFAREIVEHEDKGFNLTSVLIGNGITDMYKQVPSYEDMACGKGDYPAVLDEGNCSKIHDMIPRCQRLTELCYKYQNALSCVPSSVYCERLLEPYSKTGLNVYDIRRECGNSSLCYEEDDWIEEYFNQKYVQEAVGAEVEEFEGCSSSVGFRFGINGDGSLPFQQHVKFLLDAGVPVLIYAGDKDYICNWLGNYAWTHALEWYDHDKFVQTNLTTWKVNGIPAGEVKSTGLFTYLRVYDAGHMVPHDQPLNSLAMTNTWISGNYEFV</sequence>
<evidence type="ECO:0000313" key="12">
    <source>
        <dbReference type="EMBL" id="KAA8912077.1"/>
    </source>
</evidence>
<dbReference type="GO" id="GO:0000328">
    <property type="term" value="C:fungal-type vacuole lumen"/>
    <property type="evidence" value="ECO:0007669"/>
    <property type="project" value="UniProtKB-ARBA"/>
</dbReference>
<dbReference type="PANTHER" id="PTHR11802">
    <property type="entry name" value="SERINE PROTEASE FAMILY S10 SERINE CARBOXYPEPTIDASE"/>
    <property type="match status" value="1"/>
</dbReference>
<dbReference type="AlphaFoldDB" id="A0A642V3G1"/>
<dbReference type="Proteomes" id="UP000761534">
    <property type="component" value="Unassembled WGS sequence"/>
</dbReference>
<feature type="chain" id="PRO_5031608300" description="Carboxypeptidase" evidence="11">
    <location>
        <begin position="22"/>
        <end position="530"/>
    </location>
</feature>
<dbReference type="InterPro" id="IPR001563">
    <property type="entry name" value="Peptidase_S10"/>
</dbReference>
<evidence type="ECO:0000256" key="4">
    <source>
        <dbReference type="ARBA" id="ARBA00022645"/>
    </source>
</evidence>
<dbReference type="InterPro" id="IPR029058">
    <property type="entry name" value="AB_hydrolase_fold"/>
</dbReference>
<dbReference type="PROSITE" id="PS51257">
    <property type="entry name" value="PROKAR_LIPOPROTEIN"/>
    <property type="match status" value="1"/>
</dbReference>
<evidence type="ECO:0000256" key="7">
    <source>
        <dbReference type="ARBA" id="ARBA00022801"/>
    </source>
</evidence>
<dbReference type="EMBL" id="SWFS01000265">
    <property type="protein sequence ID" value="KAA8912077.1"/>
    <property type="molecule type" value="Genomic_DNA"/>
</dbReference>
<evidence type="ECO:0000256" key="10">
    <source>
        <dbReference type="ARBA" id="ARBA00052076"/>
    </source>
</evidence>
<name>A0A642V3G1_9ASCO</name>
<evidence type="ECO:0000256" key="3">
    <source>
        <dbReference type="ARBA" id="ARBA00022554"/>
    </source>
</evidence>
<dbReference type="GO" id="GO:0004185">
    <property type="term" value="F:serine-type carboxypeptidase activity"/>
    <property type="evidence" value="ECO:0007669"/>
    <property type="project" value="UniProtKB-UniRule"/>
</dbReference>
<dbReference type="PANTHER" id="PTHR11802:SF113">
    <property type="entry name" value="SERINE CARBOXYPEPTIDASE CTSA-4.1"/>
    <property type="match status" value="1"/>
</dbReference>
<dbReference type="PRINTS" id="PR00724">
    <property type="entry name" value="CRBOXYPTASEC"/>
</dbReference>
<comment type="subcellular location">
    <subcellularLocation>
        <location evidence="1">Vacuole</location>
    </subcellularLocation>
</comment>
<dbReference type="InterPro" id="IPR018202">
    <property type="entry name" value="Ser_caboxypep_ser_AS"/>
</dbReference>
<comment type="similarity">
    <text evidence="2 11">Belongs to the peptidase S10 family.</text>
</comment>
<evidence type="ECO:0000256" key="5">
    <source>
        <dbReference type="ARBA" id="ARBA00022670"/>
    </source>
</evidence>
<keyword evidence="6 11" id="KW-0732">Signal</keyword>
<dbReference type="SUPFAM" id="SSF53474">
    <property type="entry name" value="alpha/beta-Hydrolases"/>
    <property type="match status" value="1"/>
</dbReference>
<keyword evidence="9" id="KW-0325">Glycoprotein</keyword>
<dbReference type="EC" id="3.4.16.-" evidence="11"/>
<dbReference type="Pfam" id="PF00450">
    <property type="entry name" value="Peptidase_S10"/>
    <property type="match status" value="1"/>
</dbReference>
<evidence type="ECO:0000256" key="2">
    <source>
        <dbReference type="ARBA" id="ARBA00009431"/>
    </source>
</evidence>
<keyword evidence="5 11" id="KW-0645">Protease</keyword>
<comment type="caution">
    <text evidence="12">The sequence shown here is derived from an EMBL/GenBank/DDBJ whole genome shotgun (WGS) entry which is preliminary data.</text>
</comment>
<dbReference type="GO" id="GO:0031638">
    <property type="term" value="P:zymogen activation"/>
    <property type="evidence" value="ECO:0007669"/>
    <property type="project" value="UniProtKB-ARBA"/>
</dbReference>
<dbReference type="InterPro" id="IPR033124">
    <property type="entry name" value="Ser_caboxypep_his_AS"/>
</dbReference>
<reference evidence="12" key="1">
    <citation type="journal article" date="2019" name="G3 (Bethesda)">
        <title>Genome Assemblies of Two Rare Opportunistic Yeast Pathogens: Diutina rugosa (syn. Candida rugosa) and Trichomonascus ciferrii (syn. Candida ciferrii).</title>
        <authorList>
            <person name="Mixao V."/>
            <person name="Saus E."/>
            <person name="Hansen A.P."/>
            <person name="Lass-Florl C."/>
            <person name="Gabaldon T."/>
        </authorList>
    </citation>
    <scope>NUCLEOTIDE SEQUENCE</scope>
    <source>
        <strain evidence="12">CBS 4856</strain>
    </source>
</reference>
<dbReference type="GO" id="GO:0006995">
    <property type="term" value="P:cellular response to nitrogen starvation"/>
    <property type="evidence" value="ECO:0007669"/>
    <property type="project" value="UniProtKB-ARBA"/>
</dbReference>
<accession>A0A642V3G1</accession>
<gene>
    <name evidence="12" type="ORF">TRICI_003617</name>
</gene>
<dbReference type="GO" id="GO:0046938">
    <property type="term" value="P:phytochelatin biosynthetic process"/>
    <property type="evidence" value="ECO:0007669"/>
    <property type="project" value="UniProtKB-ARBA"/>
</dbReference>
<dbReference type="PROSITE" id="PS00131">
    <property type="entry name" value="CARBOXYPEPT_SER_SER"/>
    <property type="match status" value="1"/>
</dbReference>
<protein>
    <recommendedName>
        <fullName evidence="11">Carboxypeptidase</fullName>
        <ecNumber evidence="11">3.4.16.-</ecNumber>
    </recommendedName>
</protein>
<evidence type="ECO:0000256" key="1">
    <source>
        <dbReference type="ARBA" id="ARBA00004116"/>
    </source>
</evidence>
<evidence type="ECO:0000256" key="8">
    <source>
        <dbReference type="ARBA" id="ARBA00023157"/>
    </source>
</evidence>
<evidence type="ECO:0000313" key="13">
    <source>
        <dbReference type="Proteomes" id="UP000761534"/>
    </source>
</evidence>
<dbReference type="Gene3D" id="3.40.50.1820">
    <property type="entry name" value="alpha/beta hydrolase"/>
    <property type="match status" value="1"/>
</dbReference>
<keyword evidence="13" id="KW-1185">Reference proteome</keyword>
<dbReference type="OrthoDB" id="443318at2759"/>
<dbReference type="VEuPathDB" id="FungiDB:TRICI_003617"/>
<comment type="catalytic activity">
    <reaction evidence="10">
        <text>Release of a C-terminal amino acid with broad specificity.</text>
        <dbReference type="EC" id="3.4.16.5"/>
    </reaction>
</comment>
<dbReference type="Gene3D" id="1.10.287.410">
    <property type="match status" value="1"/>
</dbReference>
<keyword evidence="8" id="KW-1015">Disulfide bond</keyword>
<evidence type="ECO:0000256" key="6">
    <source>
        <dbReference type="ARBA" id="ARBA00022729"/>
    </source>
</evidence>